<dbReference type="GO" id="GO:0006302">
    <property type="term" value="P:double-strand break repair"/>
    <property type="evidence" value="ECO:0007669"/>
    <property type="project" value="TreeGrafter"/>
</dbReference>
<feature type="region of interest" description="Disordered" evidence="3">
    <location>
        <begin position="1528"/>
        <end position="1548"/>
    </location>
</feature>
<feature type="domain" description="Helicase C-terminal" evidence="5">
    <location>
        <begin position="785"/>
        <end position="973"/>
    </location>
</feature>
<evidence type="ECO:0000256" key="2">
    <source>
        <dbReference type="ARBA" id="ARBA00022840"/>
    </source>
</evidence>
<feature type="compositionally biased region" description="Basic and acidic residues" evidence="3">
    <location>
        <begin position="1"/>
        <end position="10"/>
    </location>
</feature>
<dbReference type="PANTHER" id="PTHR10133:SF62">
    <property type="entry name" value="DNA POLYMERASE THETA"/>
    <property type="match status" value="1"/>
</dbReference>
<evidence type="ECO:0008006" key="8">
    <source>
        <dbReference type="Google" id="ProtNLM"/>
    </source>
</evidence>
<dbReference type="FunFam" id="1.10.150.20:FF:000002">
    <property type="entry name" value="DNA polymerase I"/>
    <property type="match status" value="1"/>
</dbReference>
<dbReference type="Pfam" id="PF21099">
    <property type="entry name" value="POLQ_helical"/>
    <property type="match status" value="2"/>
</dbReference>
<feature type="region of interest" description="Disordered" evidence="3">
    <location>
        <begin position="372"/>
        <end position="397"/>
    </location>
</feature>
<dbReference type="Pfam" id="PF20470">
    <property type="entry name" value="HTH_61"/>
    <property type="match status" value="2"/>
</dbReference>
<dbReference type="Pfam" id="PF00476">
    <property type="entry name" value="DNA_pol_A"/>
    <property type="match status" value="2"/>
</dbReference>
<evidence type="ECO:0000259" key="4">
    <source>
        <dbReference type="PROSITE" id="PS51192"/>
    </source>
</evidence>
<feature type="compositionally biased region" description="Basic and acidic residues" evidence="3">
    <location>
        <begin position="29"/>
        <end position="39"/>
    </location>
</feature>
<dbReference type="SMART" id="SM00482">
    <property type="entry name" value="POLAc"/>
    <property type="match status" value="2"/>
</dbReference>
<feature type="region of interest" description="Disordered" evidence="3">
    <location>
        <begin position="2981"/>
        <end position="3001"/>
    </location>
</feature>
<dbReference type="GO" id="GO:0005524">
    <property type="term" value="F:ATP binding"/>
    <property type="evidence" value="ECO:0007669"/>
    <property type="project" value="UniProtKB-KW"/>
</dbReference>
<evidence type="ECO:0000256" key="3">
    <source>
        <dbReference type="SAM" id="MobiDB-lite"/>
    </source>
</evidence>
<dbReference type="FunFam" id="3.40.50.300:FF:000968">
    <property type="entry name" value="Helicase and polymerase-containing protein TEBICHI"/>
    <property type="match status" value="1"/>
</dbReference>
<dbReference type="EMBL" id="JAAWWB010000035">
    <property type="protein sequence ID" value="KAG6740406.1"/>
    <property type="molecule type" value="Genomic_DNA"/>
</dbReference>
<keyword evidence="7" id="KW-1185">Reference proteome</keyword>
<evidence type="ECO:0000313" key="6">
    <source>
        <dbReference type="EMBL" id="KAG6740406.1"/>
    </source>
</evidence>
<sequence length="3707" mass="410068">MASDSPRTRIDQFFSSRKRKSSSPNLKSGRIEKDARSKVVEGSPSAKGTLDNYLVNSKDDNRGGGFLVKRSLALGVDEVSNEEEEESLVSGRLCVGSCEGGKVVQKEMSQGSSNAGNVGNIAVERVVKGCLDVGNGVENSELKQFATDFLSLYCGELQSTATSPSKTKLNDHKRNGGPLQVDVDYKTSKKRLCMSNQLYSEVETPCPIEKKPEDKQSAFVVKNGASVFNSFGEVAVGNDPVQLQTSLRKCNKMANSTVNMAECCTPGSSICRGRGSDGPKSTRGSSIFSPGDAFWNEAIQVADSLFSEADNPFIQAVGNIINGKSGNLSRELLNEAGSRGCSLEFIRKHMEKVSPLPVKQLDLLFEDRNLEVSTPPSAKDDSNVDRSSEKSEHGSINLKSLQNANIVTYHLKDEPREEMHKEEEKTTVDTETTKKVDLPNQDADSIIYHLPVKDTRNVIDNNECVEAGTPSSFGPLKDRLDLSNWLPLEVCSIYKRKGISKLYPWQVDCLQVDGVLQRRNLVYCASTSAGKSFVAEILMLRRVISTGKIALLVLPYVSICAEKAEHLEGLLEPLGKHVRSYYGNQGGGTLPKDTSVAVCTIEKANSLINRLLEEGRLSEVGIMVIDELHMVGDQSRGYLLELLLTKLRYAAGEGNTESSSGESSGTSSKGDAAHGLQIVGMSATMPNVAAVADWLQVSGFTKDCPTKDFLIFVSVSSTYWSAIGCLFALTFSRTCFSATLTAALYQTNFRPVPLEEYIKVGNTIYDKKMDIVRTLSRAADLGGKDPDHIVVQDGHSVLIFCSSRKGCESTARHVSKFVKKFSVNIQNESEFGDITSAIDALRRCPAGLDSTLEETLPSGVAYHHAGLTVEEREIIETCYRKGLLRILTATSTLAAGVNLPARRVIFRQPRIGRDFIDGTRYKQMAGRAGRTGIDTKGESVLICKPEELKRIMGLLNESCPPLQSCLSEDKNGMTHAILEVVAGGIVQTANDIHRYVRCTLLNSTKPFRDVVKSAQDSLRWLCHRKFLEWNEDTKLYGTTPLGRAAFGSSLCPEESLVKICSLIFSAFFAPFPDHCSVGCIPFIVLDDLSRAREGFVLASDLHLVFLVTPINVDVEPNWELYYERFMELSILDQSVGNRVGVSEPFLMRMAHGAPMRSLNRSIDNTKALHASKYENQSGVTNKSAISDDQTLREAPVPEVCEAFKVARGMVQSLQENAGRFASMVSVFCERLGWHDLEGLVAKFQNRVSFGVRAEIVELTNIPYVKGSRARALYKAGLRTPQAIAEASIPEIGKALFESSSWSAQEFFPHFERFSFGSLRENVPKSLGLYIQYRFAEGSAQRRVQLGIAKKIKNGARKIVLDKAEEARVIAFAAFKSLGFNVPQFSPPLLSNAPENLVEQGNAGTLFGDKSNIILHVDQRDHASSMLFIEGSKNSGKVTMGTREDKLMKPVSVGLVVAAEGNSNGPIQCYIGAENSTVPAKKSSNLGTELCTTGDNKNSAETILSVQFGHSGDGTGTNDRITDTRVQGQCSGENLSSDKKDSACKKGPTNASNISGGFDSFLDLWDATQEFYFDIHYNKRSEVNSVSLFEIHGIAICWENSPVYFINLPKDLLWSHKQRNDSTPSQSGDKNNVQPPENWLEIVRKRWNKIGEIMGKRGVLKFTWNLKVQLQVLKGAVVSIQRFGCPSFPRKIFGPELIDSSHLTLSPINIKEAIDMCIVAWILWPDEERSSNPNLEKEVKKRLSSEAVAAANQNGRWKNQMRRVAHNGCCRRVAQTRALCSGLWKLLTSEGLFEALKNIEIPLVNVLADMELWGIGVDMEGCLNARTVLGKRLRYLEKKAYKLAGMTFSLYTAADIANILYRHLKLPIPEGHDKGKKHPSTDKHCLDLLRHEHPIVPVIREHRTLAKLLNSTLGSICSLARLSMETQKYTLHGHWLQTSTATGRLSIEEPNLQCVEHAVDFEMSSDKEGDDAEPEHYKINARDFFVPTQTTALLKLLTKPHGDVFNLIAARGTGKPEASVSSVERDQTKRMVYGILYGMGANTLAEQLDCSSDEAAEKIKSFKISFPGVASWLHEAVASCREKGEEKSKAQRQAVNSICQGSAADLIKIAMINIHSLIVDGVDRPESSSLHANKFHMLKGQCRILLQVHDELVLEVDPSLINEAALLLQMSMEDAASLLEIPASIFMLSKLLKEEITEVQRNRFSKVDKLMRSLDILPMCFTRGSSWLLILPVLGNHEHIAIPNSYKVGDQSRGYLLELLLTKLRYAAGEGNTESSSGESSGTSSKGDAAHGLQIVGMSATMPNVAAVADWLQAALYQTNFRPVPLEEYIKVGNTIYDKKMDIVRTLSRAADLVVVQDGHSVLIFCSSRKGCESTARHVSKFVKKFSVNIQNESEFGDITSAIDALRRYVSSKDYNVSFLQVEEREIIETCYRKGLLRILTATSTLAAGVNLPARRVIFRQPRIGRDFIDGTSTNRWLVRAGRTGIDTKGGKFVAGGIVQTANDIHRYVRCTLLNSTKTFRDVVKSAQDSLRWLCHRKFLEWNEDTKLYGTTPLGRAALAIVLDDLSRAREGFVLASDLHLVFLVTPINVDVEPNWELYYERFMELSILDQSVGNRVGVSEPFLMRMAHGAPMRSLNRSIDNTKALHASKYENQSGGTNKSAISDDQTLRFIALLNKCCLNSGIKEAPVPEVWFAKFQNRVSFGVRAEIVELTNIPYVKGSRARALYKAGLRTPQAIAEASIPEIGKALFESSSWSAQEFFPHFERFSFGSLRENVPKSLGLYIQYRFAEGSAQRRVQLGIAKKIKNGARKIVLDKAEEARVIAFAAFKSLGFNVPQFSPPLLSNAPENLVEQGNAGTLFGDKSNIILHVDQRDHASSMLFIEGSKNSGKVTMGTREDKLMKPVSVGLVVAAEGNSNGPIQCYIGAENSTVPAKKSSNLGTELCTTGDNKNSAETILSVQFGHSGDGTGTNDRITDTRVQGQCSGENLSSDKKDSACKKGPTNASNISGGFDSFLDLWDATQEFYFDIHYNKRSEVNSVSLFEIHGIAICWENSPVYFINLPKDLLWSHKQRNDSTPSQSGDKNNVQPPENWLEIVRKRWNKIGEIMGKRGVLKFTWNLKVQLQVLKGAVVSIQRFGCPSFPRKIFGPELIDSSHLTLSPINIKEAIDMCIVAWILWPDEERSSNPNLEKEVKKRLSSEAVAAANQNGRWKNQMRRVAHNGCCRRVAQTRALCSGLWKLLTSEGLFEALKNIEIPLVNVLADMELWGIGVDMEGCLNARTVLGKRLRYLEKKAYKLAGMTFSLYTAADIANILYRHLKLPIPEGHDKGKKHPSTDKHCLDLLRHEHPIVPVIREHRTLAKLLNSTLGSICSLARLSMETQKYTLHGHWLQTSTATGRLSIEEPNLQCVEHAVDFEMSSDKEGDDAEPEHYKINARDFFVPTQDNWLLLTADYSQIELRLMAHFSKDTALIKLLTKPHGDVFNLIAARWTGKPEASVSSVERDQTKRMVYGILYGMGANTLAEQLDCSSDEAAEKIKSFKISFPGVASWLHEAVASCREKGYVETIRGRKRFLSKIKFGNSEEKSKAQRQAVNSICQGSAADLIKIAMINIHSLIVDGVDRPESSSLHANKFHMLKGQCRILLQVHDELVLEVDPSLINEAALLLQMSMEDAASLLVPLHVKLKVGRTWGSLKPFLADQHINEVLMPES</sequence>
<dbReference type="OrthoDB" id="2320933at2759"/>
<keyword evidence="1" id="KW-0547">Nucleotide-binding</keyword>
<dbReference type="Proteomes" id="UP000886885">
    <property type="component" value="Chromosome 18A"/>
</dbReference>
<comment type="caution">
    <text evidence="6">The sequence shown here is derived from an EMBL/GenBank/DDBJ whole genome shotgun (WGS) entry which is preliminary data.</text>
</comment>
<dbReference type="CDD" id="cd18026">
    <property type="entry name" value="DEXHc_POLQ-like"/>
    <property type="match status" value="1"/>
</dbReference>
<dbReference type="GO" id="GO:0003887">
    <property type="term" value="F:DNA-directed DNA polymerase activity"/>
    <property type="evidence" value="ECO:0007669"/>
    <property type="project" value="InterPro"/>
</dbReference>
<dbReference type="Pfam" id="PF00270">
    <property type="entry name" value="DEAD"/>
    <property type="match status" value="1"/>
</dbReference>
<dbReference type="PANTHER" id="PTHR10133">
    <property type="entry name" value="DNA POLYMERASE I"/>
    <property type="match status" value="1"/>
</dbReference>
<dbReference type="PROSITE" id="PS51192">
    <property type="entry name" value="HELICASE_ATP_BIND_1"/>
    <property type="match status" value="1"/>
</dbReference>
<dbReference type="FunFam" id="1.20.1060.10:FF:000003">
    <property type="entry name" value="Helicase and polymerase-containing protein TEBICHI"/>
    <property type="match status" value="2"/>
</dbReference>
<protein>
    <recommendedName>
        <fullName evidence="8">Helicase and polymerase-containing protein TEBICHI</fullName>
    </recommendedName>
</protein>
<dbReference type="InterPro" id="IPR011545">
    <property type="entry name" value="DEAD/DEAH_box_helicase_dom"/>
</dbReference>
<dbReference type="SMART" id="SM00487">
    <property type="entry name" value="DEXDc"/>
    <property type="match status" value="1"/>
</dbReference>
<dbReference type="InterPro" id="IPR001650">
    <property type="entry name" value="Helicase_C-like"/>
</dbReference>
<feature type="region of interest" description="Disordered" evidence="3">
    <location>
        <begin position="1"/>
        <end position="44"/>
    </location>
</feature>
<feature type="domain" description="Helicase ATP-binding" evidence="4">
    <location>
        <begin position="512"/>
        <end position="703"/>
    </location>
</feature>
<reference evidence="6" key="1">
    <citation type="journal article" date="2020" name="bioRxiv">
        <title>Hybrid origin of Populus tomentosa Carr. identified through genome sequencing and phylogenomic analysis.</title>
        <authorList>
            <person name="An X."/>
            <person name="Gao K."/>
            <person name="Chen Z."/>
            <person name="Li J."/>
            <person name="Yang X."/>
            <person name="Yang X."/>
            <person name="Zhou J."/>
            <person name="Guo T."/>
            <person name="Zhao T."/>
            <person name="Huang S."/>
            <person name="Miao D."/>
            <person name="Khan W.U."/>
            <person name="Rao P."/>
            <person name="Ye M."/>
            <person name="Lei B."/>
            <person name="Liao W."/>
            <person name="Wang J."/>
            <person name="Ji L."/>
            <person name="Li Y."/>
            <person name="Guo B."/>
            <person name="Mustafa N.S."/>
            <person name="Li S."/>
            <person name="Yun Q."/>
            <person name="Keller S.R."/>
            <person name="Mao J."/>
            <person name="Zhang R."/>
            <person name="Strauss S.H."/>
        </authorList>
    </citation>
    <scope>NUCLEOTIDE SEQUENCE</scope>
    <source>
        <strain evidence="6">GM15</strain>
        <tissue evidence="6">Leaf</tissue>
    </source>
</reference>
<evidence type="ECO:0000259" key="5">
    <source>
        <dbReference type="PROSITE" id="PS51194"/>
    </source>
</evidence>
<accession>A0A8X8BY06</accession>
<evidence type="ECO:0000313" key="7">
    <source>
        <dbReference type="Proteomes" id="UP000886885"/>
    </source>
</evidence>
<dbReference type="Pfam" id="PF00271">
    <property type="entry name" value="Helicase_C"/>
    <property type="match status" value="1"/>
</dbReference>
<keyword evidence="2" id="KW-0067">ATP-binding</keyword>
<feature type="domain" description="Helicase C-terminal" evidence="5">
    <location>
        <begin position="2348"/>
        <end position="2531"/>
    </location>
</feature>
<evidence type="ECO:0000256" key="1">
    <source>
        <dbReference type="ARBA" id="ARBA00022741"/>
    </source>
</evidence>
<organism evidence="6 7">
    <name type="scientific">Populus tomentosa</name>
    <name type="common">Chinese white poplar</name>
    <dbReference type="NCBI Taxonomy" id="118781"/>
    <lineage>
        <taxon>Eukaryota</taxon>
        <taxon>Viridiplantae</taxon>
        <taxon>Streptophyta</taxon>
        <taxon>Embryophyta</taxon>
        <taxon>Tracheophyta</taxon>
        <taxon>Spermatophyta</taxon>
        <taxon>Magnoliopsida</taxon>
        <taxon>eudicotyledons</taxon>
        <taxon>Gunneridae</taxon>
        <taxon>Pentapetalae</taxon>
        <taxon>rosids</taxon>
        <taxon>fabids</taxon>
        <taxon>Malpighiales</taxon>
        <taxon>Salicaceae</taxon>
        <taxon>Saliceae</taxon>
        <taxon>Populus</taxon>
    </lineage>
</organism>
<dbReference type="FunFam" id="3.40.50.300:FF:001000">
    <property type="entry name" value="Helicase and polymerase-containing protein TEBICHI"/>
    <property type="match status" value="1"/>
</dbReference>
<name>A0A8X8BY06_POPTO</name>
<gene>
    <name evidence="6" type="ORF">POTOM_055855</name>
</gene>
<dbReference type="GO" id="GO:0006261">
    <property type="term" value="P:DNA-templated DNA replication"/>
    <property type="evidence" value="ECO:0007669"/>
    <property type="project" value="InterPro"/>
</dbReference>
<proteinExistence type="predicted"/>
<dbReference type="InterPro" id="IPR048960">
    <property type="entry name" value="POLQ-like_helical"/>
</dbReference>
<dbReference type="PROSITE" id="PS51194">
    <property type="entry name" value="HELICASE_CTER"/>
    <property type="match status" value="2"/>
</dbReference>
<feature type="region of interest" description="Disordered" evidence="3">
    <location>
        <begin position="410"/>
        <end position="432"/>
    </location>
</feature>
<dbReference type="GO" id="GO:0003677">
    <property type="term" value="F:DNA binding"/>
    <property type="evidence" value="ECO:0007669"/>
    <property type="project" value="InterPro"/>
</dbReference>
<dbReference type="InterPro" id="IPR002298">
    <property type="entry name" value="DNA_polymerase_A"/>
</dbReference>
<feature type="compositionally biased region" description="Basic and acidic residues" evidence="3">
    <location>
        <begin position="378"/>
        <end position="393"/>
    </location>
</feature>
<dbReference type="SMART" id="SM00490">
    <property type="entry name" value="HELICc"/>
    <property type="match status" value="2"/>
</dbReference>
<dbReference type="InterPro" id="IPR046931">
    <property type="entry name" value="HTH_61"/>
</dbReference>
<dbReference type="CDD" id="cd18795">
    <property type="entry name" value="SF2_C_Ski2"/>
    <property type="match status" value="2"/>
</dbReference>
<dbReference type="CDD" id="cd08638">
    <property type="entry name" value="DNA_pol_A_theta"/>
    <property type="match status" value="2"/>
</dbReference>
<dbReference type="InterPro" id="IPR014001">
    <property type="entry name" value="Helicase_ATP-bd"/>
</dbReference>
<dbReference type="InterPro" id="IPR001098">
    <property type="entry name" value="DNA-dir_DNA_pol_A_palm_dom"/>
</dbReference>